<feature type="transmembrane region" description="Helical" evidence="8">
    <location>
        <begin position="43"/>
        <end position="63"/>
    </location>
</feature>
<dbReference type="GO" id="GO:0000166">
    <property type="term" value="F:nucleotide binding"/>
    <property type="evidence" value="ECO:0007669"/>
    <property type="project" value="UniProtKB-KW"/>
</dbReference>
<feature type="signal peptide" evidence="9">
    <location>
        <begin position="1"/>
        <end position="26"/>
    </location>
</feature>
<comment type="caution">
    <text evidence="11">The sequence shown here is derived from an EMBL/GenBank/DDBJ whole genome shotgun (WGS) entry which is preliminary data.</text>
</comment>
<dbReference type="AlphaFoldDB" id="A0A1E7L2Z9"/>
<reference evidence="11 12" key="1">
    <citation type="journal article" date="2016" name="Front. Microbiol.">
        <title>Comparative Genomics Analysis of Streptomyces Species Reveals Their Adaptation to the Marine Environment and Their Diversity at the Genomic Level.</title>
        <authorList>
            <person name="Tian X."/>
            <person name="Zhang Z."/>
            <person name="Yang T."/>
            <person name="Chen M."/>
            <person name="Li J."/>
            <person name="Chen F."/>
            <person name="Yang J."/>
            <person name="Li W."/>
            <person name="Zhang B."/>
            <person name="Zhang Z."/>
            <person name="Wu J."/>
            <person name="Zhang C."/>
            <person name="Long L."/>
            <person name="Xiao J."/>
        </authorList>
    </citation>
    <scope>NUCLEOTIDE SEQUENCE [LARGE SCALE GENOMIC DNA]</scope>
    <source>
        <strain evidence="11 12">SCSIO 10429</strain>
    </source>
</reference>
<evidence type="ECO:0000256" key="2">
    <source>
        <dbReference type="ARBA" id="ARBA00022475"/>
    </source>
</evidence>
<evidence type="ECO:0000256" key="8">
    <source>
        <dbReference type="SAM" id="Phobius"/>
    </source>
</evidence>
<organism evidence="11 12">
    <name type="scientific">Streptomyces nanshensis</name>
    <dbReference type="NCBI Taxonomy" id="518642"/>
    <lineage>
        <taxon>Bacteria</taxon>
        <taxon>Bacillati</taxon>
        <taxon>Actinomycetota</taxon>
        <taxon>Actinomycetes</taxon>
        <taxon>Kitasatosporales</taxon>
        <taxon>Streptomycetaceae</taxon>
        <taxon>Streptomyces</taxon>
    </lineage>
</organism>
<gene>
    <name evidence="11" type="ORF">AN218_17035</name>
</gene>
<dbReference type="EMBL" id="LJGW01000291">
    <property type="protein sequence ID" value="OEV10567.1"/>
    <property type="molecule type" value="Genomic_DNA"/>
</dbReference>
<dbReference type="Pfam" id="PF18967">
    <property type="entry name" value="PycTM"/>
    <property type="match status" value="1"/>
</dbReference>
<evidence type="ECO:0000313" key="11">
    <source>
        <dbReference type="EMBL" id="OEV10567.1"/>
    </source>
</evidence>
<comment type="subcellular location">
    <subcellularLocation>
        <location evidence="1">Cell membrane</location>
    </subcellularLocation>
</comment>
<proteinExistence type="predicted"/>
<sequence>MDTAPSTLRSDSKASLLLALTGGALAAILSAAADEHFPPAVVAVGSMAAVALLGATVILLLAVRPDSDERAGRPGTNSPLTALAEEVSQGQRVAEVQALARSARTKFRRIRIAVDCALAGLVLLTHAGILVIN</sequence>
<dbReference type="GO" id="GO:0051607">
    <property type="term" value="P:defense response to virus"/>
    <property type="evidence" value="ECO:0007669"/>
    <property type="project" value="UniProtKB-KW"/>
</dbReference>
<evidence type="ECO:0000256" key="7">
    <source>
        <dbReference type="ARBA" id="ARBA00023136"/>
    </source>
</evidence>
<dbReference type="GO" id="GO:0005886">
    <property type="term" value="C:plasma membrane"/>
    <property type="evidence" value="ECO:0007669"/>
    <property type="project" value="UniProtKB-SubCell"/>
</dbReference>
<accession>A0A1E7L2Z9</accession>
<evidence type="ECO:0000259" key="10">
    <source>
        <dbReference type="Pfam" id="PF18967"/>
    </source>
</evidence>
<keyword evidence="6" id="KW-0051">Antiviral defense</keyword>
<feature type="transmembrane region" description="Helical" evidence="8">
    <location>
        <begin position="112"/>
        <end position="132"/>
    </location>
</feature>
<evidence type="ECO:0000256" key="4">
    <source>
        <dbReference type="ARBA" id="ARBA00022741"/>
    </source>
</evidence>
<keyword evidence="3 8" id="KW-0812">Transmembrane</keyword>
<feature type="chain" id="PRO_5038903320" description="Pycsar effector protein domain-containing protein" evidence="9">
    <location>
        <begin position="27"/>
        <end position="133"/>
    </location>
</feature>
<evidence type="ECO:0000256" key="3">
    <source>
        <dbReference type="ARBA" id="ARBA00022692"/>
    </source>
</evidence>
<dbReference type="InterPro" id="IPR043760">
    <property type="entry name" value="PycTM_dom"/>
</dbReference>
<keyword evidence="9" id="KW-0732">Signal</keyword>
<keyword evidence="5 8" id="KW-1133">Transmembrane helix</keyword>
<dbReference type="Proteomes" id="UP000176005">
    <property type="component" value="Unassembled WGS sequence"/>
</dbReference>
<evidence type="ECO:0000256" key="5">
    <source>
        <dbReference type="ARBA" id="ARBA00022989"/>
    </source>
</evidence>
<evidence type="ECO:0000256" key="1">
    <source>
        <dbReference type="ARBA" id="ARBA00004236"/>
    </source>
</evidence>
<keyword evidence="4" id="KW-0547">Nucleotide-binding</keyword>
<name>A0A1E7L2Z9_9ACTN</name>
<keyword evidence="2" id="KW-1003">Cell membrane</keyword>
<evidence type="ECO:0000256" key="6">
    <source>
        <dbReference type="ARBA" id="ARBA00023118"/>
    </source>
</evidence>
<keyword evidence="12" id="KW-1185">Reference proteome</keyword>
<protein>
    <recommendedName>
        <fullName evidence="10">Pycsar effector protein domain-containing protein</fullName>
    </recommendedName>
</protein>
<evidence type="ECO:0000256" key="9">
    <source>
        <dbReference type="SAM" id="SignalP"/>
    </source>
</evidence>
<keyword evidence="7 8" id="KW-0472">Membrane</keyword>
<feature type="domain" description="Pycsar effector protein" evidence="10">
    <location>
        <begin position="9"/>
        <end position="130"/>
    </location>
</feature>
<evidence type="ECO:0000313" key="12">
    <source>
        <dbReference type="Proteomes" id="UP000176005"/>
    </source>
</evidence>